<dbReference type="RefSeq" id="WP_106059142.1">
    <property type="nucleotide sequence ID" value="NZ_PVXQ01000008.1"/>
</dbReference>
<keyword evidence="1" id="KW-1133">Transmembrane helix</keyword>
<reference evidence="2 3" key="1">
    <citation type="submission" date="2018-03" db="EMBL/GenBank/DDBJ databases">
        <title>Genome sequence of Clostridium vincentii DSM 10228.</title>
        <authorList>
            <person name="Poehlein A."/>
            <person name="Daniel R."/>
        </authorList>
    </citation>
    <scope>NUCLEOTIDE SEQUENCE [LARGE SCALE GENOMIC DNA]</scope>
    <source>
        <strain evidence="2 3">DSM 10228</strain>
    </source>
</reference>
<dbReference type="OrthoDB" id="1685240at2"/>
<feature type="transmembrane region" description="Helical" evidence="1">
    <location>
        <begin position="12"/>
        <end position="29"/>
    </location>
</feature>
<dbReference type="Pfam" id="PF09578">
    <property type="entry name" value="Spore_YabQ"/>
    <property type="match status" value="1"/>
</dbReference>
<comment type="caution">
    <text evidence="2">The sequence shown here is derived from an EMBL/GenBank/DDBJ whole genome shotgun (WGS) entry which is preliminary data.</text>
</comment>
<gene>
    <name evidence="2" type="ORF">CLVI_11290</name>
</gene>
<evidence type="ECO:0000313" key="2">
    <source>
        <dbReference type="EMBL" id="PRR83330.1"/>
    </source>
</evidence>
<dbReference type="NCBIfam" id="TIGR02893">
    <property type="entry name" value="spore_yabQ"/>
    <property type="match status" value="1"/>
</dbReference>
<dbReference type="AlphaFoldDB" id="A0A2T0BHH0"/>
<keyword evidence="3" id="KW-1185">Reference proteome</keyword>
<dbReference type="InterPro" id="IPR019074">
    <property type="entry name" value="YabQ"/>
</dbReference>
<accession>A0A2T0BHH0</accession>
<protein>
    <submittedName>
        <fullName evidence="2">Spore cortex protein YabQ</fullName>
    </submittedName>
</protein>
<name>A0A2T0BHH0_9CLOT</name>
<evidence type="ECO:0000256" key="1">
    <source>
        <dbReference type="SAM" id="Phobius"/>
    </source>
</evidence>
<evidence type="ECO:0000313" key="3">
    <source>
        <dbReference type="Proteomes" id="UP000239471"/>
    </source>
</evidence>
<keyword evidence="1" id="KW-0472">Membrane</keyword>
<keyword evidence="1" id="KW-0812">Transmembrane</keyword>
<feature type="transmembrane region" description="Helical" evidence="1">
    <location>
        <begin position="41"/>
        <end position="63"/>
    </location>
</feature>
<dbReference type="EMBL" id="PVXQ01000008">
    <property type="protein sequence ID" value="PRR83330.1"/>
    <property type="molecule type" value="Genomic_DNA"/>
</dbReference>
<sequence>MPLQLNVQFNIVMYSVLAGVLTGILFDIYRILRGVKIPKVIIVIEDLLFWSLCTLIIFTFLLYTNYAFLGVYVYIFIFIALALYFKIFSRFVVMIENRIGKIIFKVFRVAIKTFLYPFRVILKKMGNKNR</sequence>
<feature type="transmembrane region" description="Helical" evidence="1">
    <location>
        <begin position="69"/>
        <end position="88"/>
    </location>
</feature>
<proteinExistence type="predicted"/>
<dbReference type="Proteomes" id="UP000239471">
    <property type="component" value="Unassembled WGS sequence"/>
</dbReference>
<organism evidence="2 3">
    <name type="scientific">Clostridium vincentii</name>
    <dbReference type="NCBI Taxonomy" id="52704"/>
    <lineage>
        <taxon>Bacteria</taxon>
        <taxon>Bacillati</taxon>
        <taxon>Bacillota</taxon>
        <taxon>Clostridia</taxon>
        <taxon>Eubacteriales</taxon>
        <taxon>Clostridiaceae</taxon>
        <taxon>Clostridium</taxon>
    </lineage>
</organism>